<dbReference type="KEGG" id="sku:Sulku_1623"/>
<organism evidence="7 8">
    <name type="scientific">Sulfuricurvum kujiense (strain ATCC BAA-921 / DSM 16994 / JCM 11577 / YK-1)</name>
    <dbReference type="NCBI Taxonomy" id="709032"/>
    <lineage>
        <taxon>Bacteria</taxon>
        <taxon>Pseudomonadati</taxon>
        <taxon>Campylobacterota</taxon>
        <taxon>Epsilonproteobacteria</taxon>
        <taxon>Campylobacterales</taxon>
        <taxon>Sulfurimonadaceae</taxon>
        <taxon>Sulfuricurvum</taxon>
    </lineage>
</organism>
<keyword evidence="4" id="KW-0472">Membrane</keyword>
<evidence type="ECO:0000256" key="1">
    <source>
        <dbReference type="ARBA" id="ARBA00023224"/>
    </source>
</evidence>
<feature type="transmembrane region" description="Helical" evidence="4">
    <location>
        <begin position="12"/>
        <end position="29"/>
    </location>
</feature>
<dbReference type="Gene3D" id="1.20.120.1530">
    <property type="match status" value="1"/>
</dbReference>
<reference evidence="7 8" key="1">
    <citation type="journal article" date="2012" name="Stand. Genomic Sci.">
        <title>Complete genome sequence of the sulfur compounds oxidizing chemolithoautotroph Sulfuricurvum kujiense type strain (YK-1(T)).</title>
        <authorList>
            <person name="Han C."/>
            <person name="Kotsyurbenko O."/>
            <person name="Chertkov O."/>
            <person name="Held B."/>
            <person name="Lapidus A."/>
            <person name="Nolan M."/>
            <person name="Lucas S."/>
            <person name="Hammon N."/>
            <person name="Deshpande S."/>
            <person name="Cheng J.F."/>
            <person name="Tapia R."/>
            <person name="Goodwin L.A."/>
            <person name="Pitluck S."/>
            <person name="Liolios K."/>
            <person name="Pagani I."/>
            <person name="Ivanova N."/>
            <person name="Mavromatis K."/>
            <person name="Mikhailova N."/>
            <person name="Pati A."/>
            <person name="Chen A."/>
            <person name="Palaniappan K."/>
            <person name="Land M."/>
            <person name="Hauser L."/>
            <person name="Chang Y.J."/>
            <person name="Jeffries C.D."/>
            <person name="Brambilla E.M."/>
            <person name="Rohde M."/>
            <person name="Spring S."/>
            <person name="Sikorski J."/>
            <person name="Goker M."/>
            <person name="Woyke T."/>
            <person name="Bristow J."/>
            <person name="Eisen J.A."/>
            <person name="Markowitz V."/>
            <person name="Hugenholtz P."/>
            <person name="Kyrpides N.C."/>
            <person name="Klenk H.P."/>
            <person name="Detter J.C."/>
        </authorList>
    </citation>
    <scope>NUCLEOTIDE SEQUENCE [LARGE SCALE GENOMIC DNA]</scope>
    <source>
        <strain evidence="8">ATCC BAA-921 / DSM 16994 / JCM 11577 / YK-1</strain>
    </source>
</reference>
<dbReference type="Gene3D" id="6.10.250.3200">
    <property type="match status" value="1"/>
</dbReference>
<proteinExistence type="inferred from homology"/>
<dbReference type="SMART" id="SM00283">
    <property type="entry name" value="MA"/>
    <property type="match status" value="1"/>
</dbReference>
<dbReference type="GO" id="GO:0007165">
    <property type="term" value="P:signal transduction"/>
    <property type="evidence" value="ECO:0007669"/>
    <property type="project" value="UniProtKB-KW"/>
</dbReference>
<dbReference type="PROSITE" id="PS50885">
    <property type="entry name" value="HAMP"/>
    <property type="match status" value="1"/>
</dbReference>
<dbReference type="SUPFAM" id="SSF58104">
    <property type="entry name" value="Methyl-accepting chemotaxis protein (MCP) signaling domain"/>
    <property type="match status" value="1"/>
</dbReference>
<feature type="domain" description="HAMP" evidence="6">
    <location>
        <begin position="55"/>
        <end position="108"/>
    </location>
</feature>
<dbReference type="AlphaFoldDB" id="E4U098"/>
<dbReference type="RefSeq" id="WP_013460481.1">
    <property type="nucleotide sequence ID" value="NC_014762.1"/>
</dbReference>
<dbReference type="InterPro" id="IPR025991">
    <property type="entry name" value="Chemoreceptor_zinc-bind_dom"/>
</dbReference>
<keyword evidence="8" id="KW-1185">Reference proteome</keyword>
<comment type="similarity">
    <text evidence="2">Belongs to the methyl-accepting chemotaxis (MCP) protein family.</text>
</comment>
<evidence type="ECO:0000313" key="7">
    <source>
        <dbReference type="EMBL" id="ADR34284.1"/>
    </source>
</evidence>
<dbReference type="eggNOG" id="COG0840">
    <property type="taxonomic scope" value="Bacteria"/>
</dbReference>
<dbReference type="PANTHER" id="PTHR32089:SF112">
    <property type="entry name" value="LYSOZYME-LIKE PROTEIN-RELATED"/>
    <property type="match status" value="1"/>
</dbReference>
<dbReference type="STRING" id="709032.Sulku_1623"/>
<keyword evidence="4" id="KW-1133">Transmembrane helix</keyword>
<dbReference type="HOGENOM" id="CLU_000445_21_3_7"/>
<dbReference type="OrthoDB" id="1808874at2"/>
<evidence type="ECO:0000256" key="2">
    <source>
        <dbReference type="ARBA" id="ARBA00029447"/>
    </source>
</evidence>
<dbReference type="Gene3D" id="1.20.120.30">
    <property type="entry name" value="Aspartate receptor, ligand-binding domain"/>
    <property type="match status" value="1"/>
</dbReference>
<evidence type="ECO:0000259" key="6">
    <source>
        <dbReference type="PROSITE" id="PS50885"/>
    </source>
</evidence>
<evidence type="ECO:0000256" key="4">
    <source>
        <dbReference type="SAM" id="Phobius"/>
    </source>
</evidence>
<dbReference type="PANTHER" id="PTHR32089">
    <property type="entry name" value="METHYL-ACCEPTING CHEMOTAXIS PROTEIN MCPB"/>
    <property type="match status" value="1"/>
</dbReference>
<dbReference type="Pfam" id="PF00015">
    <property type="entry name" value="MCPsignal"/>
    <property type="match status" value="1"/>
</dbReference>
<accession>E4U098</accession>
<evidence type="ECO:0000313" key="8">
    <source>
        <dbReference type="Proteomes" id="UP000008721"/>
    </source>
</evidence>
<protein>
    <submittedName>
        <fullName evidence="7">Methyl-accepting chemotaxis sensory transducer</fullName>
    </submittedName>
</protein>
<dbReference type="Proteomes" id="UP000008721">
    <property type="component" value="Chromosome"/>
</dbReference>
<feature type="domain" description="Methyl-accepting transducer" evidence="5">
    <location>
        <begin position="180"/>
        <end position="357"/>
    </location>
</feature>
<evidence type="ECO:0000256" key="3">
    <source>
        <dbReference type="PROSITE-ProRule" id="PRU00284"/>
    </source>
</evidence>
<dbReference type="PROSITE" id="PS50111">
    <property type="entry name" value="CHEMOTAXIS_TRANSDUC_2"/>
    <property type="match status" value="1"/>
</dbReference>
<evidence type="ECO:0000259" key="5">
    <source>
        <dbReference type="PROSITE" id="PS50111"/>
    </source>
</evidence>
<dbReference type="EMBL" id="CP002355">
    <property type="protein sequence ID" value="ADR34284.1"/>
    <property type="molecule type" value="Genomic_DNA"/>
</dbReference>
<keyword evidence="4" id="KW-0812">Transmembrane</keyword>
<gene>
    <name evidence="7" type="ordered locus">Sulku_1623</name>
</gene>
<dbReference type="InterPro" id="IPR004089">
    <property type="entry name" value="MCPsignal_dom"/>
</dbReference>
<keyword evidence="1 3" id="KW-0807">Transducer</keyword>
<sequence length="477" mass="53514">MKNLSSLSKLQYLNIISIVFLIALVYEIITIGFDWIRLLNLINFAIAWAIFVNIRKVQNTIHNVAEVMNEIEEGKLESRIVSINEHGELRKLCWNTNDMVDQLEVFMRDTYAVIEALSKDKFHRKVQVSGLKGRFLRSAEYINQNVDKMKHAHDALKFSDLEAKLSVASRSTGGLDVIQQDLVGSLDKLSEIVSLSQSTAEQSSKTVGELDKVLVNFSLLTETIHSSNTAIETLTGRAVDISSVVNLIEDIADQTNLLALNAAIEAARAGEHGRGFAVVADEVRKLAEKTRSATGEISIAIQTLQQDTHEIQQGSETINDISTKSNAMIVEFSETLHRFNSNALQTAKVVGNIELTTFITLAKIDHMLFKGRTYNSVYGRSLIGTFVDHHNCRLGKWYDSEESKKYFAKTEGYGKLNTPHKNVHDSAITIAKMIESENMMLTHKDDIVDLFQEMEKSSGEVFTLLDSMLRETLQKRI</sequence>
<name>E4U098_SULKY</name>
<dbReference type="GO" id="GO:0016020">
    <property type="term" value="C:membrane"/>
    <property type="evidence" value="ECO:0007669"/>
    <property type="project" value="InterPro"/>
</dbReference>
<dbReference type="Pfam" id="PF13682">
    <property type="entry name" value="CZB"/>
    <property type="match status" value="1"/>
</dbReference>
<dbReference type="InterPro" id="IPR003660">
    <property type="entry name" value="HAMP_dom"/>
</dbReference>